<reference evidence="1" key="3">
    <citation type="submission" date="2025-09" db="UniProtKB">
        <authorList>
            <consortium name="Ensembl"/>
        </authorList>
    </citation>
    <scope>IDENTIFICATION</scope>
</reference>
<reference evidence="1" key="2">
    <citation type="submission" date="2025-08" db="UniProtKB">
        <authorList>
            <consortium name="Ensembl"/>
        </authorList>
    </citation>
    <scope>IDENTIFICATION</scope>
</reference>
<accession>A0AC11BBX2</accession>
<reference evidence="1" key="1">
    <citation type="submission" date="2020-11" db="EMBL/GenBank/DDBJ databases">
        <authorList>
            <person name="Davenport K.M."/>
            <person name="Bickhart D.M."/>
            <person name="Smith T.P.L."/>
            <person name="Murdoch B.M."/>
            <person name="Rosen B.D."/>
        </authorList>
    </citation>
    <scope>NUCLEOTIDE SEQUENCE [LARGE SCALE GENOMIC DNA]</scope>
    <source>
        <strain evidence="1">OAR_USU_Benz2616</strain>
    </source>
</reference>
<protein>
    <submittedName>
        <fullName evidence="1">BR serine/threonine kinase 2</fullName>
    </submittedName>
</protein>
<dbReference type="Ensembl" id="ENSOART00020014982.2">
    <property type="protein sequence ID" value="ENSOARP00020012405.2"/>
    <property type="gene ID" value="ENSOARG00020009612.2"/>
</dbReference>
<proteinExistence type="predicted"/>
<gene>
    <name evidence="1" type="primary">BRSK2</name>
</gene>
<sequence>MTSTGKDGGGAQHAQYVGPYRLEKTLGKGQTGLVKLGVHRVTCQKVAVKIVNREKLSESVLMKVEREIAILKLIEHPHVLKLHDVYENKKYLYLVLEHVSGGELFDYLVKKGRLTPKEARKFFRQIISALDFCHSHSICHRDLKPENLLLDEKNNIRIADFGMASLQVGDSLLETSCGSPHYACPEVIRGEKYDGRKADVWSCGVILFALLVGALPFDDDNLRQLLEKVKRGVFHMPHFIPPDCQSLLRGMIEVDAARRLTLEHIQKHIWYIGGKNEPEPEQPVPRKVQIRSLPSLEDIDPDVLDSMHSLGCFRDRNKLLQDLLSEEENQEKMIYFLLLDRKERYPSHEDEDLPPRNEIDPPRKRVDSPMLNRHGKRRPERKSMEVLSVTDGGSPVPARRALEMAQHGQSKAMFSKSLDIAEAHPQFSKEDRMAGAGAQGSRSISGASSGLSTSPLSSPRVTPHPSPRGSPLPTPKGTPVHTPKESPAGTPNPTPPSSPSVGGVPWRTRLNSIKNSFLGSPRFHRRKLQVPTPEEMSNLTPESSPELAKKSWFGNFISLEKEEQIFVVIKDKPLSSIKADIVHAFLSIPSLSHSVISQTSFRAEYKATGGPAVFQKPVKFQVDITYTEGGAAQKENGIYSVTFTLLSGPSRRFKRVVETIQAQLLSTHEQPSAQHLSDTTNCMEMMTGRLSKCGKNPSRAPGPPSLSPHCSPLHPLQPALVGAAPTPGCPGVPVCLRSPDTHTGPRLPPRRPAVPSPQSLPPATSLIQSPERLQARPKIKAGQGGTPRLRAGRGASAPRPARLPAAGSGPRSGGPRALGCRLGSGPLPSAGAEQGTCCCIIRAEMGVLPVLARVEAWLR</sequence>
<organism evidence="1">
    <name type="scientific">Ovis aries</name>
    <name type="common">Sheep</name>
    <dbReference type="NCBI Taxonomy" id="9940"/>
    <lineage>
        <taxon>Eukaryota</taxon>
        <taxon>Metazoa</taxon>
        <taxon>Chordata</taxon>
        <taxon>Craniata</taxon>
        <taxon>Vertebrata</taxon>
        <taxon>Euteleostomi</taxon>
        <taxon>Mammalia</taxon>
        <taxon>Eutheria</taxon>
        <taxon>Laurasiatheria</taxon>
        <taxon>Artiodactyla</taxon>
        <taxon>Ruminantia</taxon>
        <taxon>Pecora</taxon>
        <taxon>Bovidae</taxon>
        <taxon>Caprinae</taxon>
        <taxon>Ovis</taxon>
    </lineage>
</organism>
<evidence type="ECO:0000313" key="1">
    <source>
        <dbReference type="Ensembl" id="ENSOARP00020012405.2"/>
    </source>
</evidence>
<name>A0AC11BBX2_SHEEP</name>